<evidence type="ECO:0000313" key="5">
    <source>
        <dbReference type="Proteomes" id="UP001627154"/>
    </source>
</evidence>
<organism evidence="4 5">
    <name type="scientific">Trichogramma kaykai</name>
    <dbReference type="NCBI Taxonomy" id="54128"/>
    <lineage>
        <taxon>Eukaryota</taxon>
        <taxon>Metazoa</taxon>
        <taxon>Ecdysozoa</taxon>
        <taxon>Arthropoda</taxon>
        <taxon>Hexapoda</taxon>
        <taxon>Insecta</taxon>
        <taxon>Pterygota</taxon>
        <taxon>Neoptera</taxon>
        <taxon>Endopterygota</taxon>
        <taxon>Hymenoptera</taxon>
        <taxon>Apocrita</taxon>
        <taxon>Proctotrupomorpha</taxon>
        <taxon>Chalcidoidea</taxon>
        <taxon>Trichogrammatidae</taxon>
        <taxon>Trichogramma</taxon>
    </lineage>
</organism>
<dbReference type="GO" id="GO:0046872">
    <property type="term" value="F:metal ion binding"/>
    <property type="evidence" value="ECO:0007669"/>
    <property type="project" value="UniProtKB-KW"/>
</dbReference>
<accession>A0ABD2W2L2</accession>
<protein>
    <recommendedName>
        <fullName evidence="3">DDE Tnp4 domain-containing protein</fullName>
    </recommendedName>
</protein>
<proteinExistence type="predicted"/>
<evidence type="ECO:0000256" key="1">
    <source>
        <dbReference type="ARBA" id="ARBA00001968"/>
    </source>
</evidence>
<evidence type="ECO:0000256" key="2">
    <source>
        <dbReference type="ARBA" id="ARBA00022723"/>
    </source>
</evidence>
<reference evidence="4 5" key="1">
    <citation type="journal article" date="2024" name="bioRxiv">
        <title>A reference genome for Trichogramma kaykai: A tiny desert-dwelling parasitoid wasp with competing sex-ratio distorters.</title>
        <authorList>
            <person name="Culotta J."/>
            <person name="Lindsey A.R."/>
        </authorList>
    </citation>
    <scope>NUCLEOTIDE SEQUENCE [LARGE SCALE GENOMIC DNA]</scope>
    <source>
        <strain evidence="4 5">KSX58</strain>
    </source>
</reference>
<gene>
    <name evidence="4" type="ORF">TKK_017435</name>
</gene>
<dbReference type="Proteomes" id="UP001627154">
    <property type="component" value="Unassembled WGS sequence"/>
</dbReference>
<feature type="domain" description="DDE Tnp4" evidence="3">
    <location>
        <begin position="23"/>
        <end position="156"/>
    </location>
</feature>
<dbReference type="InterPro" id="IPR027806">
    <property type="entry name" value="HARBI1_dom"/>
</dbReference>
<evidence type="ECO:0000313" key="4">
    <source>
        <dbReference type="EMBL" id="KAL3387108.1"/>
    </source>
</evidence>
<dbReference type="Pfam" id="PF13359">
    <property type="entry name" value="DDE_Tnp_4"/>
    <property type="match status" value="1"/>
</dbReference>
<name>A0ABD2W2L2_9HYME</name>
<keyword evidence="5" id="KW-1185">Reference proteome</keyword>
<keyword evidence="2" id="KW-0479">Metal-binding</keyword>
<dbReference type="AlphaFoldDB" id="A0ABD2W2L2"/>
<dbReference type="EMBL" id="JBJJXI010000139">
    <property type="protein sequence ID" value="KAL3387108.1"/>
    <property type="molecule type" value="Genomic_DNA"/>
</dbReference>
<comment type="caution">
    <text evidence="4">The sequence shown here is derived from an EMBL/GenBank/DDBJ whole genome shotgun (WGS) entry which is preliminary data.</text>
</comment>
<comment type="cofactor">
    <cofactor evidence="1">
        <name>a divalent metal cation</name>
        <dbReference type="ChEBI" id="CHEBI:60240"/>
    </cofactor>
</comment>
<sequence length="156" mass="18152">MELVAAAHFSFQHFGFRGILGAIDGTFFKIFTPAEHEEAYVNYKRYHALNAQVVVNAQNRVLNIRICSGSTNDRFVWKWSWLRRHMHNLRYNADIFDNEGPFYLLADGGYTQSRVLLIPVADAVENSPEARYNQMQMTARSKVESFFGLWKGIWRI</sequence>
<evidence type="ECO:0000259" key="3">
    <source>
        <dbReference type="Pfam" id="PF13359"/>
    </source>
</evidence>